<accession>A0AAP0IC44</accession>
<proteinExistence type="predicted"/>
<dbReference type="AlphaFoldDB" id="A0AAP0IC44"/>
<reference evidence="1 2" key="1">
    <citation type="submission" date="2024-01" db="EMBL/GenBank/DDBJ databases">
        <title>Genome assemblies of Stephania.</title>
        <authorList>
            <person name="Yang L."/>
        </authorList>
    </citation>
    <scope>NUCLEOTIDE SEQUENCE [LARGE SCALE GENOMIC DNA]</scope>
    <source>
        <strain evidence="1">JXDWG</strain>
        <tissue evidence="1">Leaf</tissue>
    </source>
</reference>
<protein>
    <submittedName>
        <fullName evidence="1">Uncharacterized protein</fullName>
    </submittedName>
</protein>
<dbReference type="EMBL" id="JBBNAG010000008">
    <property type="protein sequence ID" value="KAK9112410.1"/>
    <property type="molecule type" value="Genomic_DNA"/>
</dbReference>
<gene>
    <name evidence="1" type="ORF">Scep_019929</name>
</gene>
<evidence type="ECO:0000313" key="2">
    <source>
        <dbReference type="Proteomes" id="UP001419268"/>
    </source>
</evidence>
<dbReference type="Proteomes" id="UP001419268">
    <property type="component" value="Unassembled WGS sequence"/>
</dbReference>
<comment type="caution">
    <text evidence="1">The sequence shown here is derived from an EMBL/GenBank/DDBJ whole genome shotgun (WGS) entry which is preliminary data.</text>
</comment>
<name>A0AAP0IC44_9MAGN</name>
<sequence length="67" mass="7719">MQKFTAKIVDMMKQEKLYASQGGPIILSRSWFGILHFERGEFEVSGEFYLALFYVIPSSNLMYGLGF</sequence>
<evidence type="ECO:0000313" key="1">
    <source>
        <dbReference type="EMBL" id="KAK9112410.1"/>
    </source>
</evidence>
<keyword evidence="2" id="KW-1185">Reference proteome</keyword>
<organism evidence="1 2">
    <name type="scientific">Stephania cephalantha</name>
    <dbReference type="NCBI Taxonomy" id="152367"/>
    <lineage>
        <taxon>Eukaryota</taxon>
        <taxon>Viridiplantae</taxon>
        <taxon>Streptophyta</taxon>
        <taxon>Embryophyta</taxon>
        <taxon>Tracheophyta</taxon>
        <taxon>Spermatophyta</taxon>
        <taxon>Magnoliopsida</taxon>
        <taxon>Ranunculales</taxon>
        <taxon>Menispermaceae</taxon>
        <taxon>Menispermoideae</taxon>
        <taxon>Cissampelideae</taxon>
        <taxon>Stephania</taxon>
    </lineage>
</organism>